<sequence length="620" mass="70567">MNLIAPSGGRISRIASLARYHRPSQFAWRLRRLAERELRRRIPKRWAFETQKHTADWNPGARDAFLTVARHRSSLASGRKPQVLDVDGATFCFLNQRKSLREGPSNGSPLRWNLEAPRLWRFHLQCHEWLIELVNRDQHSDAWHFVQQWLSVPVHAHPTLDPDAWHPFCISRRLPIWLTLAALADPPSEIHVAFWKSIADQTAWLARNCEWDLGGNHLLENLATLQVIDSFVAITPSIDLRFVDQQLRQQLRQQVLPSGEHFERTPTYHALMLQCVLHCLEADRFCRRPSTDLEEAATSMAGFLKWIRQPDGKIPLLADSTVQETPNVDHLLEWADEFHGHCTADPSSDYSVFESSSGDRLILDTGPLACDHLPAHGHADLFQVVATLKGRDAIVDTGNFEYAPTSMRQHCRRSAAHNVMMIDSVDHCDVWSSFRMGRRGHPVWRQSGTDSDLKWCIAAHDVHRFPAGRLIVACEDGWIFVDWFDGANKPARAVTRLHWHPDWVLSLDGQPDAVRASVRHMPDCHSLVHPLGIDGSLAIESGWYCPDFGVRHENQVLVYSGSPTRSGVLGLFLNLRSQPQISLPKIQLLQHELSIELRDGRTLGWRLNGALPPDFLPRQA</sequence>
<dbReference type="Pfam" id="PF16889">
    <property type="entry name" value="Hepar_II_III_N"/>
    <property type="match status" value="1"/>
</dbReference>
<comment type="caution">
    <text evidence="7">The sequence shown here is derived from an EMBL/GenBank/DDBJ whole genome shotgun (WGS) entry which is preliminary data.</text>
</comment>
<dbReference type="RefSeq" id="WP_150079578.1">
    <property type="nucleotide sequence ID" value="NZ_VWOX01000024.1"/>
</dbReference>
<dbReference type="PANTHER" id="PTHR39210:SF1">
    <property type="entry name" value="HEPARIN-SULFATE LYASE"/>
    <property type="match status" value="1"/>
</dbReference>
<keyword evidence="4" id="KW-0456">Lyase</keyword>
<dbReference type="GO" id="GO:0042597">
    <property type="term" value="C:periplasmic space"/>
    <property type="evidence" value="ECO:0007669"/>
    <property type="project" value="UniProtKB-SubCell"/>
</dbReference>
<keyword evidence="2" id="KW-0732">Signal</keyword>
<feature type="domain" description="Heparin-sulfate lyase N-terminal" evidence="6">
    <location>
        <begin position="162"/>
        <end position="334"/>
    </location>
</feature>
<keyword evidence="3" id="KW-0574">Periplasm</keyword>
<dbReference type="Pfam" id="PF07940">
    <property type="entry name" value="Hepar_II_III_C"/>
    <property type="match status" value="1"/>
</dbReference>
<dbReference type="AlphaFoldDB" id="A0A5M6D1C3"/>
<organism evidence="7 8">
    <name type="scientific">Roseiconus nitratireducens</name>
    <dbReference type="NCBI Taxonomy" id="2605748"/>
    <lineage>
        <taxon>Bacteria</taxon>
        <taxon>Pseudomonadati</taxon>
        <taxon>Planctomycetota</taxon>
        <taxon>Planctomycetia</taxon>
        <taxon>Pirellulales</taxon>
        <taxon>Pirellulaceae</taxon>
        <taxon>Roseiconus</taxon>
    </lineage>
</organism>
<reference evidence="7 8" key="1">
    <citation type="submission" date="2019-08" db="EMBL/GenBank/DDBJ databases">
        <authorList>
            <person name="Dhanesh K."/>
            <person name="Kumar G."/>
            <person name="Sasikala C."/>
            <person name="Venkata Ramana C."/>
        </authorList>
    </citation>
    <scope>NUCLEOTIDE SEQUENCE [LARGE SCALE GENOMIC DNA]</scope>
    <source>
        <strain evidence="7 8">JC645</strain>
    </source>
</reference>
<accession>A0A5M6D1C3</accession>
<dbReference type="Proteomes" id="UP000324479">
    <property type="component" value="Unassembled WGS sequence"/>
</dbReference>
<evidence type="ECO:0000256" key="1">
    <source>
        <dbReference type="ARBA" id="ARBA00004418"/>
    </source>
</evidence>
<comment type="subcellular location">
    <subcellularLocation>
        <location evidence="1">Periplasm</location>
    </subcellularLocation>
</comment>
<name>A0A5M6D1C3_9BACT</name>
<dbReference type="PANTHER" id="PTHR39210">
    <property type="entry name" value="HEPARIN-SULFATE LYASE"/>
    <property type="match status" value="1"/>
</dbReference>
<evidence type="ECO:0000256" key="3">
    <source>
        <dbReference type="ARBA" id="ARBA00022764"/>
    </source>
</evidence>
<protein>
    <submittedName>
        <fullName evidence="7">Uncharacterized protein</fullName>
    </submittedName>
</protein>
<proteinExistence type="predicted"/>
<evidence type="ECO:0000313" key="8">
    <source>
        <dbReference type="Proteomes" id="UP000324479"/>
    </source>
</evidence>
<dbReference type="InterPro" id="IPR031680">
    <property type="entry name" value="Hepar_II_III_N"/>
</dbReference>
<evidence type="ECO:0000259" key="5">
    <source>
        <dbReference type="Pfam" id="PF07940"/>
    </source>
</evidence>
<dbReference type="EMBL" id="VWOX01000024">
    <property type="protein sequence ID" value="KAA5538905.1"/>
    <property type="molecule type" value="Genomic_DNA"/>
</dbReference>
<gene>
    <name evidence="7" type="ORF">FYK55_26060</name>
</gene>
<dbReference type="Gene3D" id="1.50.10.100">
    <property type="entry name" value="Chondroitin AC/alginate lyase"/>
    <property type="match status" value="1"/>
</dbReference>
<feature type="domain" description="Heparinase II/III-like C-terminal" evidence="5">
    <location>
        <begin position="347"/>
        <end position="563"/>
    </location>
</feature>
<dbReference type="GO" id="GO:0016829">
    <property type="term" value="F:lyase activity"/>
    <property type="evidence" value="ECO:0007669"/>
    <property type="project" value="UniProtKB-KW"/>
</dbReference>
<dbReference type="InterPro" id="IPR008929">
    <property type="entry name" value="Chondroitin_lyas"/>
</dbReference>
<evidence type="ECO:0000313" key="7">
    <source>
        <dbReference type="EMBL" id="KAA5538905.1"/>
    </source>
</evidence>
<dbReference type="InterPro" id="IPR012480">
    <property type="entry name" value="Hepar_II_III_C"/>
</dbReference>
<evidence type="ECO:0000259" key="6">
    <source>
        <dbReference type="Pfam" id="PF16889"/>
    </source>
</evidence>
<keyword evidence="8" id="KW-1185">Reference proteome</keyword>
<evidence type="ECO:0000256" key="2">
    <source>
        <dbReference type="ARBA" id="ARBA00022729"/>
    </source>
</evidence>
<evidence type="ECO:0000256" key="4">
    <source>
        <dbReference type="ARBA" id="ARBA00023239"/>
    </source>
</evidence>